<dbReference type="Proteomes" id="UP000324585">
    <property type="component" value="Unassembled WGS sequence"/>
</dbReference>
<keyword evidence="2" id="KW-1185">Reference proteome</keyword>
<reference evidence="2" key="1">
    <citation type="journal article" date="2019" name="Nat. Commun.">
        <title>Expansion of phycobilisome linker gene families in mesophilic red algae.</title>
        <authorList>
            <person name="Lee J."/>
            <person name="Kim D."/>
            <person name="Bhattacharya D."/>
            <person name="Yoon H.S."/>
        </authorList>
    </citation>
    <scope>NUCLEOTIDE SEQUENCE [LARGE SCALE GENOMIC DNA]</scope>
    <source>
        <strain evidence="2">CCMP 1328</strain>
    </source>
</reference>
<dbReference type="EMBL" id="VRMN01000005">
    <property type="protein sequence ID" value="KAA8494082.1"/>
    <property type="molecule type" value="Genomic_DNA"/>
</dbReference>
<organism evidence="1 2">
    <name type="scientific">Porphyridium purpureum</name>
    <name type="common">Red alga</name>
    <name type="synonym">Porphyridium cruentum</name>
    <dbReference type="NCBI Taxonomy" id="35688"/>
    <lineage>
        <taxon>Eukaryota</taxon>
        <taxon>Rhodophyta</taxon>
        <taxon>Bangiophyceae</taxon>
        <taxon>Porphyridiales</taxon>
        <taxon>Porphyridiaceae</taxon>
        <taxon>Porphyridium</taxon>
    </lineage>
</organism>
<evidence type="ECO:0000313" key="1">
    <source>
        <dbReference type="EMBL" id="KAA8494082.1"/>
    </source>
</evidence>
<sequence>MKGSSKLNDASFPETLSAVTRCSVKATFRLEKLLELLSRAFLFLCRSFPPRHKIRSRELWQTSLAAFASFALYVDAASAPINRTIRVKLDHAFNRTSDPAVVTDDVADDMEAGVRDQEPLGVRRKPEDIAKYCGEYDEPRLLRLSY</sequence>
<comment type="caution">
    <text evidence="1">The sequence shown here is derived from an EMBL/GenBank/DDBJ whole genome shotgun (WGS) entry which is preliminary data.</text>
</comment>
<gene>
    <name evidence="1" type="ORF">FVE85_4057</name>
</gene>
<evidence type="ECO:0000313" key="2">
    <source>
        <dbReference type="Proteomes" id="UP000324585"/>
    </source>
</evidence>
<name>A0A5J4YTC0_PORPP</name>
<protein>
    <submittedName>
        <fullName evidence="1">Uncharacterized protein</fullName>
    </submittedName>
</protein>
<accession>A0A5J4YTC0</accession>
<proteinExistence type="predicted"/>
<dbReference type="AlphaFoldDB" id="A0A5J4YTC0"/>